<dbReference type="AlphaFoldDB" id="A0A1Y2E9P4"/>
<feature type="compositionally biased region" description="Polar residues" evidence="7">
    <location>
        <begin position="71"/>
        <end position="84"/>
    </location>
</feature>
<dbReference type="GeneID" id="63774241"/>
<dbReference type="GO" id="GO:0012505">
    <property type="term" value="C:endomembrane system"/>
    <property type="evidence" value="ECO:0007669"/>
    <property type="project" value="UniProtKB-SubCell"/>
</dbReference>
<keyword evidence="9" id="KW-1185">Reference proteome</keyword>
<feature type="transmembrane region" description="Helical" evidence="6">
    <location>
        <begin position="255"/>
        <end position="278"/>
    </location>
</feature>
<evidence type="ECO:0000256" key="1">
    <source>
        <dbReference type="ARBA" id="ARBA00004127"/>
    </source>
</evidence>
<dbReference type="EMBL" id="MCFJ01000003">
    <property type="protein sequence ID" value="ORY68300.1"/>
    <property type="molecule type" value="Genomic_DNA"/>
</dbReference>
<reference evidence="8 9" key="1">
    <citation type="submission" date="2016-07" db="EMBL/GenBank/DDBJ databases">
        <title>Pervasive Adenine N6-methylation of Active Genes in Fungi.</title>
        <authorList>
            <consortium name="DOE Joint Genome Institute"/>
            <person name="Mondo S.J."/>
            <person name="Dannebaum R.O."/>
            <person name="Kuo R.C."/>
            <person name="Labutti K."/>
            <person name="Haridas S."/>
            <person name="Kuo A."/>
            <person name="Salamov A."/>
            <person name="Ahrendt S.R."/>
            <person name="Lipzen A."/>
            <person name="Sullivan W."/>
            <person name="Andreopoulos W.B."/>
            <person name="Clum A."/>
            <person name="Lindquist E."/>
            <person name="Daum C."/>
            <person name="Ramamoorthy G.K."/>
            <person name="Gryganskyi A."/>
            <person name="Culley D."/>
            <person name="Magnuson J.K."/>
            <person name="James T.Y."/>
            <person name="O'Malley M.A."/>
            <person name="Stajich J.E."/>
            <person name="Spatafora J.W."/>
            <person name="Visel A."/>
            <person name="Grigoriev I.V."/>
        </authorList>
    </citation>
    <scope>NUCLEOTIDE SEQUENCE [LARGE SCALE GENOMIC DNA]</scope>
    <source>
        <strain evidence="8 9">CBS 129021</strain>
    </source>
</reference>
<dbReference type="RefSeq" id="XP_040718587.1">
    <property type="nucleotide sequence ID" value="XM_040858029.1"/>
</dbReference>
<name>A0A1Y2E9P4_9PEZI</name>
<evidence type="ECO:0000256" key="2">
    <source>
        <dbReference type="ARBA" id="ARBA00022448"/>
    </source>
</evidence>
<gene>
    <name evidence="8" type="ORF">BCR38DRAFT_406238</name>
</gene>
<feature type="transmembrane region" description="Helical" evidence="6">
    <location>
        <begin position="195"/>
        <end position="218"/>
    </location>
</feature>
<evidence type="ECO:0000256" key="5">
    <source>
        <dbReference type="ARBA" id="ARBA00023136"/>
    </source>
</evidence>
<keyword evidence="2 6" id="KW-0813">Transport</keyword>
<evidence type="ECO:0000256" key="4">
    <source>
        <dbReference type="ARBA" id="ARBA00022989"/>
    </source>
</evidence>
<keyword evidence="5 6" id="KW-0472">Membrane</keyword>
<evidence type="ECO:0000313" key="9">
    <source>
        <dbReference type="Proteomes" id="UP000193689"/>
    </source>
</evidence>
<feature type="transmembrane region" description="Helical" evidence="6">
    <location>
        <begin position="163"/>
        <end position="183"/>
    </location>
</feature>
<dbReference type="GO" id="GO:0006865">
    <property type="term" value="P:amino acid transport"/>
    <property type="evidence" value="ECO:0007669"/>
    <property type="project" value="UniProtKB-KW"/>
</dbReference>
<comment type="subcellular location">
    <subcellularLocation>
        <location evidence="1">Endomembrane system</location>
        <topology evidence="1">Multi-pass membrane protein</topology>
    </subcellularLocation>
    <subcellularLocation>
        <location evidence="6">Vacuole membrane</location>
        <topology evidence="6">Multi-pass membrane protein</topology>
    </subcellularLocation>
</comment>
<keyword evidence="4 6" id="KW-1133">Transmembrane helix</keyword>
<dbReference type="InterPro" id="IPR024671">
    <property type="entry name" value="Atg22-like"/>
</dbReference>
<evidence type="ECO:0000256" key="7">
    <source>
        <dbReference type="SAM" id="MobiDB-lite"/>
    </source>
</evidence>
<feature type="compositionally biased region" description="Low complexity" evidence="7">
    <location>
        <begin position="133"/>
        <end position="155"/>
    </location>
</feature>
<evidence type="ECO:0000256" key="6">
    <source>
        <dbReference type="RuleBase" id="RU363073"/>
    </source>
</evidence>
<organism evidence="8 9">
    <name type="scientific">Pseudomassariella vexata</name>
    <dbReference type="NCBI Taxonomy" id="1141098"/>
    <lineage>
        <taxon>Eukaryota</taxon>
        <taxon>Fungi</taxon>
        <taxon>Dikarya</taxon>
        <taxon>Ascomycota</taxon>
        <taxon>Pezizomycotina</taxon>
        <taxon>Sordariomycetes</taxon>
        <taxon>Xylariomycetidae</taxon>
        <taxon>Amphisphaeriales</taxon>
        <taxon>Pseudomassariaceae</taxon>
        <taxon>Pseudomassariella</taxon>
    </lineage>
</organism>
<keyword evidence="6" id="KW-0926">Vacuole</keyword>
<comment type="function">
    <text evidence="6">Vacuolar effluxer which mediate the efflux of amino acids resulting from autophagic degradation. The release of autophagic amino acids allows the maintenance of protein synthesis and viability during nitrogen starvation.</text>
</comment>
<protein>
    <recommendedName>
        <fullName evidence="6">Autophagy-related protein</fullName>
    </recommendedName>
</protein>
<dbReference type="InParanoid" id="A0A1Y2E9P4"/>
<feature type="region of interest" description="Disordered" evidence="7">
    <location>
        <begin position="71"/>
        <end position="105"/>
    </location>
</feature>
<dbReference type="STRING" id="1141098.A0A1Y2E9P4"/>
<accession>A0A1Y2E9P4</accession>
<dbReference type="PANTHER" id="PTHR23519">
    <property type="entry name" value="AUTOPHAGY-RELATED PROTEIN 22"/>
    <property type="match status" value="1"/>
</dbReference>
<dbReference type="Pfam" id="PF11700">
    <property type="entry name" value="ATG22"/>
    <property type="match status" value="1"/>
</dbReference>
<keyword evidence="6" id="KW-0072">Autophagy</keyword>
<keyword evidence="6" id="KW-0029">Amino-acid transport</keyword>
<evidence type="ECO:0000256" key="3">
    <source>
        <dbReference type="ARBA" id="ARBA00022692"/>
    </source>
</evidence>
<dbReference type="Proteomes" id="UP000193689">
    <property type="component" value="Unassembled WGS sequence"/>
</dbReference>
<dbReference type="PANTHER" id="PTHR23519:SF5">
    <property type="entry name" value="AUTOPHAGY-RELATED PROTEIN"/>
    <property type="match status" value="1"/>
</dbReference>
<dbReference type="InterPro" id="IPR050495">
    <property type="entry name" value="ATG22/LtaA_families"/>
</dbReference>
<proteinExistence type="inferred from homology"/>
<dbReference type="OrthoDB" id="42657at2759"/>
<comment type="caution">
    <text evidence="8">The sequence shown here is derived from an EMBL/GenBank/DDBJ whole genome shotgun (WGS) entry which is preliminary data.</text>
</comment>
<keyword evidence="3 6" id="KW-0812">Transmembrane</keyword>
<dbReference type="GO" id="GO:0005774">
    <property type="term" value="C:vacuolar membrane"/>
    <property type="evidence" value="ECO:0007669"/>
    <property type="project" value="UniProtKB-SubCell"/>
</dbReference>
<comment type="similarity">
    <text evidence="6">Belongs to the ATG22 family.</text>
</comment>
<feature type="region of interest" description="Disordered" evidence="7">
    <location>
        <begin position="123"/>
        <end position="158"/>
    </location>
</feature>
<comment type="caution">
    <text evidence="6">Lacks conserved residue(s) required for the propagation of feature annotation.</text>
</comment>
<dbReference type="GO" id="GO:0006914">
    <property type="term" value="P:autophagy"/>
    <property type="evidence" value="ECO:0007669"/>
    <property type="project" value="UniProtKB-KW"/>
</dbReference>
<sequence length="321" mass="34900">MEEHKESLSIQRVGHDIPKVQEPEAFVLSLDPYAEDDPPATKKSYTRTTPTMLVTTASALFNIPTSYSRTSFTKPASTPTNSPWAAQAVRSIPRRPATSSGTAELKSTRVDWDVMVSSSTIELDTPVDETLQPSHSGPHTSSSTPSSPNSRMTSPKPGPNMGYGWNNVGFVLCCALSLAALVGLHADDSVESSNWGYSVAVAICTGFWILLAIPWFLWEKKRPGPLLPKGDNYLTFGFRQACFAARQAWNLKQTFAYLVVFFLLADGVGTTITLVMIVQTQAVVFSATQTPTLSWYKAPRPVLASSARTTFNATSTCAPRP</sequence>
<evidence type="ECO:0000313" key="8">
    <source>
        <dbReference type="EMBL" id="ORY68300.1"/>
    </source>
</evidence>